<dbReference type="InterPro" id="IPR036291">
    <property type="entry name" value="NAD(P)-bd_dom_sf"/>
</dbReference>
<evidence type="ECO:0000256" key="3">
    <source>
        <dbReference type="ARBA" id="ARBA00038984"/>
    </source>
</evidence>
<dbReference type="InterPro" id="IPR050984">
    <property type="entry name" value="Gfo/Idh/MocA_domain"/>
</dbReference>
<dbReference type="GO" id="GO:0047837">
    <property type="term" value="F:D-xylose 1-dehydrogenase (NADP+) activity"/>
    <property type="evidence" value="ECO:0007669"/>
    <property type="project" value="UniProtKB-EC"/>
</dbReference>
<sequence>MISSWFVSDIVRDPVSHYDEHEVRHVVQAIGSSSIEKAKSFVEKHISSSETSTFPPTLYASYKEVYNDPNVDIVYVGTPHSLHMQNTIDAINAGKHMLCEKPMAINAKEAETMVNSARDKGHMIGEPRRTLIDFGLDMPFDKLDPNSRSRDPQLGAGSLLDIRIYSLIWASMIFHSDLENQGSALMLNNGADEMAAVAICTASDLYKLDNEFGRIEGTEGSIIIYGGAASKPSGLILRRKGEDPKTLDFPVDGWGLYNEADAVAKNIRDVRQENDITPLDETLRIMRVMGEVCKQNGLKYSQDQ</sequence>
<dbReference type="SUPFAM" id="SSF51735">
    <property type="entry name" value="NAD(P)-binding Rossmann-fold domains"/>
    <property type="match status" value="1"/>
</dbReference>
<dbReference type="Gene3D" id="3.30.360.10">
    <property type="entry name" value="Dihydrodipicolinate Reductase, domain 2"/>
    <property type="match status" value="1"/>
</dbReference>
<comment type="similarity">
    <text evidence="1">Belongs to the Gfo/Idh/MocA family.</text>
</comment>
<comment type="catalytic activity">
    <reaction evidence="5">
        <text>D-xylose + NADP(+) = D-xylono-1,5-lactone + NADPH + H(+)</text>
        <dbReference type="Rhea" id="RHEA:22000"/>
        <dbReference type="ChEBI" id="CHEBI:15378"/>
        <dbReference type="ChEBI" id="CHEBI:15867"/>
        <dbReference type="ChEBI" id="CHEBI:53455"/>
        <dbReference type="ChEBI" id="CHEBI:57783"/>
        <dbReference type="ChEBI" id="CHEBI:58349"/>
        <dbReference type="EC" id="1.1.1.179"/>
    </reaction>
</comment>
<keyword evidence="8" id="KW-1185">Reference proteome</keyword>
<dbReference type="EMBL" id="ML986723">
    <property type="protein sequence ID" value="KAF2259044.1"/>
    <property type="molecule type" value="Genomic_DNA"/>
</dbReference>
<dbReference type="EC" id="1.1.1.179" evidence="3"/>
<dbReference type="Gene3D" id="3.40.50.720">
    <property type="entry name" value="NAD(P)-binding Rossmann-like Domain"/>
    <property type="match status" value="1"/>
</dbReference>
<evidence type="ECO:0000256" key="5">
    <source>
        <dbReference type="ARBA" id="ARBA00049233"/>
    </source>
</evidence>
<dbReference type="OrthoDB" id="2129491at2759"/>
<dbReference type="Pfam" id="PF01408">
    <property type="entry name" value="GFO_IDH_MocA"/>
    <property type="match status" value="1"/>
</dbReference>
<evidence type="ECO:0000313" key="7">
    <source>
        <dbReference type="EMBL" id="KAF2259044.1"/>
    </source>
</evidence>
<dbReference type="InterPro" id="IPR000683">
    <property type="entry name" value="Gfo/Idh/MocA-like_OxRdtase_N"/>
</dbReference>
<comment type="caution">
    <text evidence="7">The sequence shown here is derived from an EMBL/GenBank/DDBJ whole genome shotgun (WGS) entry which is preliminary data.</text>
</comment>
<accession>A0A9P4JXN6</accession>
<evidence type="ECO:0000313" key="8">
    <source>
        <dbReference type="Proteomes" id="UP000800093"/>
    </source>
</evidence>
<organism evidence="7 8">
    <name type="scientific">Lojkania enalia</name>
    <dbReference type="NCBI Taxonomy" id="147567"/>
    <lineage>
        <taxon>Eukaryota</taxon>
        <taxon>Fungi</taxon>
        <taxon>Dikarya</taxon>
        <taxon>Ascomycota</taxon>
        <taxon>Pezizomycotina</taxon>
        <taxon>Dothideomycetes</taxon>
        <taxon>Pleosporomycetidae</taxon>
        <taxon>Pleosporales</taxon>
        <taxon>Pleosporales incertae sedis</taxon>
        <taxon>Lojkania</taxon>
    </lineage>
</organism>
<dbReference type="GO" id="GO:0000166">
    <property type="term" value="F:nucleotide binding"/>
    <property type="evidence" value="ECO:0007669"/>
    <property type="project" value="InterPro"/>
</dbReference>
<gene>
    <name evidence="7" type="ORF">CC78DRAFT_593030</name>
</gene>
<evidence type="ECO:0000256" key="2">
    <source>
        <dbReference type="ARBA" id="ARBA00023002"/>
    </source>
</evidence>
<dbReference type="PANTHER" id="PTHR22604:SF105">
    <property type="entry name" value="TRANS-1,2-DIHYDROBENZENE-1,2-DIOL DEHYDROGENASE"/>
    <property type="match status" value="1"/>
</dbReference>
<dbReference type="Proteomes" id="UP000800093">
    <property type="component" value="Unassembled WGS sequence"/>
</dbReference>
<dbReference type="PANTHER" id="PTHR22604">
    <property type="entry name" value="OXIDOREDUCTASES"/>
    <property type="match status" value="1"/>
</dbReference>
<proteinExistence type="inferred from homology"/>
<evidence type="ECO:0000256" key="1">
    <source>
        <dbReference type="ARBA" id="ARBA00010928"/>
    </source>
</evidence>
<protein>
    <recommendedName>
        <fullName evidence="3">D-xylose 1-dehydrogenase (NADP(+), D-xylono-1,5-lactone-forming)</fullName>
        <ecNumber evidence="3">1.1.1.179</ecNumber>
    </recommendedName>
    <alternativeName>
        <fullName evidence="4">D-xylose-NADP dehydrogenase</fullName>
    </alternativeName>
</protein>
<name>A0A9P4JXN6_9PLEO</name>
<evidence type="ECO:0000256" key="4">
    <source>
        <dbReference type="ARBA" id="ARBA00042988"/>
    </source>
</evidence>
<evidence type="ECO:0000259" key="6">
    <source>
        <dbReference type="Pfam" id="PF01408"/>
    </source>
</evidence>
<dbReference type="SUPFAM" id="SSF55347">
    <property type="entry name" value="Glyceraldehyde-3-phosphate dehydrogenase-like, C-terminal domain"/>
    <property type="match status" value="1"/>
</dbReference>
<keyword evidence="2" id="KW-0560">Oxidoreductase</keyword>
<dbReference type="AlphaFoldDB" id="A0A9P4JXN6"/>
<feature type="domain" description="Gfo/Idh/MocA-like oxidoreductase N-terminal" evidence="6">
    <location>
        <begin position="20"/>
        <end position="124"/>
    </location>
</feature>
<reference evidence="8" key="1">
    <citation type="journal article" date="2020" name="Stud. Mycol.">
        <title>101 Dothideomycetes genomes: A test case for predicting lifestyles and emergence of pathogens.</title>
        <authorList>
            <person name="Haridas S."/>
            <person name="Albert R."/>
            <person name="Binder M."/>
            <person name="Bloem J."/>
            <person name="LaButti K."/>
            <person name="Salamov A."/>
            <person name="Andreopoulos B."/>
            <person name="Baker S."/>
            <person name="Barry K."/>
            <person name="Bills G."/>
            <person name="Bluhm B."/>
            <person name="Cannon C."/>
            <person name="Castanera R."/>
            <person name="Culley D."/>
            <person name="Daum C."/>
            <person name="Ezra D."/>
            <person name="Gonzalez J."/>
            <person name="Henrissat B."/>
            <person name="Kuo A."/>
            <person name="Liang C."/>
            <person name="Lipzen A."/>
            <person name="Lutzoni F."/>
            <person name="Magnuson J."/>
            <person name="Mondo S."/>
            <person name="Nolan M."/>
            <person name="Ohm R."/>
            <person name="Pangilinan J."/>
            <person name="Park H.-J."/>
            <person name="Ramirez L."/>
            <person name="Alfaro M."/>
            <person name="Sun H."/>
            <person name="Tritt A."/>
            <person name="Yoshinaga Y."/>
            <person name="Zwiers L.-H."/>
            <person name="Turgeon B."/>
            <person name="Goodwin S."/>
            <person name="Spatafora J."/>
            <person name="Crous P."/>
            <person name="Grigoriev I."/>
        </authorList>
    </citation>
    <scope>NUCLEOTIDE SEQUENCE [LARGE SCALE GENOMIC DNA]</scope>
    <source>
        <strain evidence="8">CBS 304.66</strain>
    </source>
</reference>